<sequence>MPLIPIGHHHYILPSGEEVFTYKNSEVLQKITRTQGNFLRKAEQKRYLKKKAKQLLHQWITELRDASTKYHQCAIHIKELFRLQTTGELPPDKSLILVKKLRIKRSASNLLPVETPLPGTRTPRPQIQSRIPISTWRKNDTGRLGSRYMDGEEIPKFLKDERESLDYDCRTVTPKKHACIPEPGSASGKFSRVGSTARRRPRTAPNESELLNSLRDNLKGKIIFRTL</sequence>
<gene>
    <name evidence="2" type="ORF">DFL_000399</name>
</gene>
<evidence type="ECO:0000256" key="1">
    <source>
        <dbReference type="SAM" id="MobiDB-lite"/>
    </source>
</evidence>
<dbReference type="GeneID" id="93582710"/>
<dbReference type="VEuPathDB" id="FungiDB:DFL_000399"/>
<name>A0A437AE73_ARTFL</name>
<reference evidence="2 3" key="1">
    <citation type="submission" date="2019-01" db="EMBL/GenBank/DDBJ databases">
        <title>Intercellular communication is required for trap formation in the nematode-trapping fungus Duddingtonia flagrans.</title>
        <authorList>
            <person name="Youssar L."/>
            <person name="Wernet V."/>
            <person name="Hensel N."/>
            <person name="Hildebrandt H.-G."/>
            <person name="Fischer R."/>
        </authorList>
    </citation>
    <scope>NUCLEOTIDE SEQUENCE [LARGE SCALE GENOMIC DNA]</scope>
    <source>
        <strain evidence="2 3">CBS H-5679</strain>
    </source>
</reference>
<accession>A0A437AE73</accession>
<keyword evidence="3" id="KW-1185">Reference proteome</keyword>
<dbReference type="Proteomes" id="UP000283090">
    <property type="component" value="Unassembled WGS sequence"/>
</dbReference>
<dbReference type="RefSeq" id="XP_067494932.1">
    <property type="nucleotide sequence ID" value="XM_067633010.1"/>
</dbReference>
<dbReference type="EMBL" id="SAEB01000001">
    <property type="protein sequence ID" value="RVD89388.1"/>
    <property type="molecule type" value="Genomic_DNA"/>
</dbReference>
<protein>
    <submittedName>
        <fullName evidence="2">Uncharacterized protein</fullName>
    </submittedName>
</protein>
<dbReference type="OrthoDB" id="5333400at2759"/>
<dbReference type="AlphaFoldDB" id="A0A437AE73"/>
<evidence type="ECO:0000313" key="2">
    <source>
        <dbReference type="EMBL" id="RVD89388.1"/>
    </source>
</evidence>
<feature type="region of interest" description="Disordered" evidence="1">
    <location>
        <begin position="183"/>
        <end position="206"/>
    </location>
</feature>
<proteinExistence type="predicted"/>
<comment type="caution">
    <text evidence="2">The sequence shown here is derived from an EMBL/GenBank/DDBJ whole genome shotgun (WGS) entry which is preliminary data.</text>
</comment>
<evidence type="ECO:0000313" key="3">
    <source>
        <dbReference type="Proteomes" id="UP000283090"/>
    </source>
</evidence>
<organism evidence="2 3">
    <name type="scientific">Arthrobotrys flagrans</name>
    <name type="common">Nematode-trapping fungus</name>
    <name type="synonym">Trichothecium flagrans</name>
    <dbReference type="NCBI Taxonomy" id="97331"/>
    <lineage>
        <taxon>Eukaryota</taxon>
        <taxon>Fungi</taxon>
        <taxon>Dikarya</taxon>
        <taxon>Ascomycota</taxon>
        <taxon>Pezizomycotina</taxon>
        <taxon>Orbiliomycetes</taxon>
        <taxon>Orbiliales</taxon>
        <taxon>Orbiliaceae</taxon>
        <taxon>Arthrobotrys</taxon>
    </lineage>
</organism>